<feature type="transmembrane region" description="Helical" evidence="1">
    <location>
        <begin position="24"/>
        <end position="44"/>
    </location>
</feature>
<evidence type="ECO:0000259" key="2">
    <source>
        <dbReference type="Pfam" id="PF03372"/>
    </source>
</evidence>
<dbReference type="SUPFAM" id="SSF56219">
    <property type="entry name" value="DNase I-like"/>
    <property type="match status" value="1"/>
</dbReference>
<dbReference type="PROSITE" id="PS51257">
    <property type="entry name" value="PROKAR_LIPOPROTEIN"/>
    <property type="match status" value="1"/>
</dbReference>
<protein>
    <recommendedName>
        <fullName evidence="2">Endonuclease/exonuclease/phosphatase domain-containing protein</fullName>
    </recommendedName>
</protein>
<dbReference type="PANTHER" id="PTHR35218:SF9">
    <property type="entry name" value="ENDONUCLEASE_EXONUCLEASE_PHOSPHATASE DOMAIN-CONTAINING PROTEIN"/>
    <property type="match status" value="1"/>
</dbReference>
<sequence>MNSHRWILSEAFGGYQLWCSCVDYALSVTPGLGIGIIIILHGYVGMEFRGLGNKDMVRALKNAAFKHRTDIIFLSEMKQKKRYIEKIRMKMKIGNAFYVEPDGIVGGLALWWSNGVKLFVLHYDKNFIDTKISFNVESEWFDTFIYAPPYTEEKHKFWDSLAALRNDINAKWCIIGDFNVVVCPEKNMERCNDEAILEKLDRVVSSLEWDFLFLKAISIIDVAIALDHSPIIFLTNGVKNGKIEKMTLQEVPSELSSKELE</sequence>
<dbReference type="InterPro" id="IPR005135">
    <property type="entry name" value="Endo/exonuclease/phosphatase"/>
</dbReference>
<keyword evidence="1" id="KW-0812">Transmembrane</keyword>
<accession>A0ABR2BI43</accession>
<evidence type="ECO:0000313" key="4">
    <source>
        <dbReference type="Proteomes" id="UP001472677"/>
    </source>
</evidence>
<organism evidence="3 4">
    <name type="scientific">Hibiscus sabdariffa</name>
    <name type="common">roselle</name>
    <dbReference type="NCBI Taxonomy" id="183260"/>
    <lineage>
        <taxon>Eukaryota</taxon>
        <taxon>Viridiplantae</taxon>
        <taxon>Streptophyta</taxon>
        <taxon>Embryophyta</taxon>
        <taxon>Tracheophyta</taxon>
        <taxon>Spermatophyta</taxon>
        <taxon>Magnoliopsida</taxon>
        <taxon>eudicotyledons</taxon>
        <taxon>Gunneridae</taxon>
        <taxon>Pentapetalae</taxon>
        <taxon>rosids</taxon>
        <taxon>malvids</taxon>
        <taxon>Malvales</taxon>
        <taxon>Malvaceae</taxon>
        <taxon>Malvoideae</taxon>
        <taxon>Hibiscus</taxon>
    </lineage>
</organism>
<name>A0ABR2BI43_9ROSI</name>
<keyword evidence="4" id="KW-1185">Reference proteome</keyword>
<comment type="caution">
    <text evidence="3">The sequence shown here is derived from an EMBL/GenBank/DDBJ whole genome shotgun (WGS) entry which is preliminary data.</text>
</comment>
<feature type="domain" description="Endonuclease/exonuclease/phosphatase" evidence="2">
    <location>
        <begin position="51"/>
        <end position="182"/>
    </location>
</feature>
<dbReference type="PANTHER" id="PTHR35218">
    <property type="entry name" value="RNASE H DOMAIN-CONTAINING PROTEIN"/>
    <property type="match status" value="1"/>
</dbReference>
<dbReference type="Proteomes" id="UP001472677">
    <property type="component" value="Unassembled WGS sequence"/>
</dbReference>
<evidence type="ECO:0000256" key="1">
    <source>
        <dbReference type="SAM" id="Phobius"/>
    </source>
</evidence>
<reference evidence="3 4" key="1">
    <citation type="journal article" date="2024" name="G3 (Bethesda)">
        <title>Genome assembly of Hibiscus sabdariffa L. provides insights into metabolisms of medicinal natural products.</title>
        <authorList>
            <person name="Kim T."/>
        </authorList>
    </citation>
    <scope>NUCLEOTIDE SEQUENCE [LARGE SCALE GENOMIC DNA]</scope>
    <source>
        <strain evidence="3">TK-2024</strain>
        <tissue evidence="3">Old leaves</tissue>
    </source>
</reference>
<evidence type="ECO:0000313" key="3">
    <source>
        <dbReference type="EMBL" id="KAK8506663.1"/>
    </source>
</evidence>
<dbReference type="Gene3D" id="3.60.10.10">
    <property type="entry name" value="Endonuclease/exonuclease/phosphatase"/>
    <property type="match status" value="1"/>
</dbReference>
<keyword evidence="1" id="KW-1133">Transmembrane helix</keyword>
<dbReference type="Pfam" id="PF03372">
    <property type="entry name" value="Exo_endo_phos"/>
    <property type="match status" value="1"/>
</dbReference>
<gene>
    <name evidence="3" type="ORF">V6N12_013477</name>
</gene>
<proteinExistence type="predicted"/>
<dbReference type="EMBL" id="JBBPBM010000116">
    <property type="protein sequence ID" value="KAK8506663.1"/>
    <property type="molecule type" value="Genomic_DNA"/>
</dbReference>
<keyword evidence="1" id="KW-0472">Membrane</keyword>
<dbReference type="InterPro" id="IPR036691">
    <property type="entry name" value="Endo/exonu/phosph_ase_sf"/>
</dbReference>